<dbReference type="PROSITE" id="PS50088">
    <property type="entry name" value="ANK_REPEAT"/>
    <property type="match status" value="1"/>
</dbReference>
<feature type="repeat" description="ANK" evidence="3">
    <location>
        <begin position="72"/>
        <end position="104"/>
    </location>
</feature>
<protein>
    <submittedName>
        <fullName evidence="4">Ankyrin repeat domain-containing protein</fullName>
    </submittedName>
</protein>
<dbReference type="PANTHER" id="PTHR24171">
    <property type="entry name" value="ANKYRIN REPEAT DOMAIN-CONTAINING PROTEIN 39-RELATED"/>
    <property type="match status" value="1"/>
</dbReference>
<dbReference type="Gene3D" id="1.25.40.20">
    <property type="entry name" value="Ankyrin repeat-containing domain"/>
    <property type="match status" value="1"/>
</dbReference>
<evidence type="ECO:0000256" key="2">
    <source>
        <dbReference type="ARBA" id="ARBA00023043"/>
    </source>
</evidence>
<dbReference type="SMART" id="SM00248">
    <property type="entry name" value="ANK"/>
    <property type="match status" value="2"/>
</dbReference>
<dbReference type="SUPFAM" id="SSF48403">
    <property type="entry name" value="Ankyrin repeat"/>
    <property type="match status" value="1"/>
</dbReference>
<dbReference type="Proteomes" id="UP001371218">
    <property type="component" value="Unassembled WGS sequence"/>
</dbReference>
<keyword evidence="2 3" id="KW-0040">ANK repeat</keyword>
<organism evidence="4 5">
    <name type="scientific">Ideonella lacteola</name>
    <dbReference type="NCBI Taxonomy" id="2984193"/>
    <lineage>
        <taxon>Bacteria</taxon>
        <taxon>Pseudomonadati</taxon>
        <taxon>Pseudomonadota</taxon>
        <taxon>Betaproteobacteria</taxon>
        <taxon>Burkholderiales</taxon>
        <taxon>Sphaerotilaceae</taxon>
        <taxon>Ideonella</taxon>
    </lineage>
</organism>
<name>A0ABU9C1R2_9BURK</name>
<dbReference type="EMBL" id="JBBUTG010000048">
    <property type="protein sequence ID" value="MEK8034997.1"/>
    <property type="molecule type" value="Genomic_DNA"/>
</dbReference>
<dbReference type="PROSITE" id="PS50297">
    <property type="entry name" value="ANK_REP_REGION"/>
    <property type="match status" value="1"/>
</dbReference>
<dbReference type="Pfam" id="PF12796">
    <property type="entry name" value="Ank_2"/>
    <property type="match status" value="1"/>
</dbReference>
<dbReference type="InterPro" id="IPR002110">
    <property type="entry name" value="Ankyrin_rpt"/>
</dbReference>
<evidence type="ECO:0000313" key="5">
    <source>
        <dbReference type="Proteomes" id="UP001371218"/>
    </source>
</evidence>
<dbReference type="InterPro" id="IPR036770">
    <property type="entry name" value="Ankyrin_rpt-contain_sf"/>
</dbReference>
<gene>
    <name evidence="4" type="ORF">AACH06_29630</name>
</gene>
<evidence type="ECO:0000256" key="1">
    <source>
        <dbReference type="ARBA" id="ARBA00022737"/>
    </source>
</evidence>
<evidence type="ECO:0000313" key="4">
    <source>
        <dbReference type="EMBL" id="MEK8034997.1"/>
    </source>
</evidence>
<comment type="caution">
    <text evidence="4">The sequence shown here is derived from an EMBL/GenBank/DDBJ whole genome shotgun (WGS) entry which is preliminary data.</text>
</comment>
<proteinExistence type="predicted"/>
<accession>A0ABU9C1R2</accession>
<reference evidence="4 5" key="1">
    <citation type="submission" date="2024-04" db="EMBL/GenBank/DDBJ databases">
        <title>Novel species of the genus Ideonella isolated from streams.</title>
        <authorList>
            <person name="Lu H."/>
        </authorList>
    </citation>
    <scope>NUCLEOTIDE SEQUENCE [LARGE SCALE GENOMIC DNA]</scope>
    <source>
        <strain evidence="4 5">DXS29W</strain>
    </source>
</reference>
<sequence length="129" mass="14204">MSLRSFTKLYALAKAGDTQALLVHLAELAAEYPEDKDPPNWALVAAAEENQLETVATLLEHGANVEGASERTHIRPLWKAAKRGHLEMVKLLVSKGANIESTDKLGLSALDYAKRYSNSNVVEYLESLR</sequence>
<keyword evidence="5" id="KW-1185">Reference proteome</keyword>
<dbReference type="RefSeq" id="WP_341429432.1">
    <property type="nucleotide sequence ID" value="NZ_JBBUTG010000048.1"/>
</dbReference>
<keyword evidence="1" id="KW-0677">Repeat</keyword>
<evidence type="ECO:0000256" key="3">
    <source>
        <dbReference type="PROSITE-ProRule" id="PRU00023"/>
    </source>
</evidence>